<feature type="domain" description="Creatinase N-terminal" evidence="7">
    <location>
        <begin position="21"/>
        <end position="118"/>
    </location>
</feature>
<accession>A0A5C8D2V1</accession>
<dbReference type="Pfam" id="PF01321">
    <property type="entry name" value="Creatinase_N"/>
    <property type="match status" value="1"/>
</dbReference>
<comment type="similarity">
    <text evidence="5">Belongs to the peptidase M24B family.</text>
</comment>
<evidence type="ECO:0000256" key="1">
    <source>
        <dbReference type="ARBA" id="ARBA00022670"/>
    </source>
</evidence>
<evidence type="ECO:0000256" key="5">
    <source>
        <dbReference type="RuleBase" id="RU000590"/>
    </source>
</evidence>
<dbReference type="PANTHER" id="PTHR46112">
    <property type="entry name" value="AMINOPEPTIDASE"/>
    <property type="match status" value="1"/>
</dbReference>
<evidence type="ECO:0000256" key="3">
    <source>
        <dbReference type="ARBA" id="ARBA00022801"/>
    </source>
</evidence>
<dbReference type="EMBL" id="SAXU01000001">
    <property type="protein sequence ID" value="TXJ19799.1"/>
    <property type="molecule type" value="Genomic_DNA"/>
</dbReference>
<keyword evidence="8" id="KW-0031">Aminopeptidase</keyword>
<evidence type="ECO:0000313" key="9">
    <source>
        <dbReference type="Proteomes" id="UP000324638"/>
    </source>
</evidence>
<dbReference type="Gene3D" id="3.90.230.10">
    <property type="entry name" value="Creatinase/methionine aminopeptidase superfamily"/>
    <property type="match status" value="1"/>
</dbReference>
<evidence type="ECO:0000259" key="7">
    <source>
        <dbReference type="Pfam" id="PF01321"/>
    </source>
</evidence>
<dbReference type="InterPro" id="IPR000587">
    <property type="entry name" value="Creatinase_N"/>
</dbReference>
<dbReference type="CDD" id="cd01092">
    <property type="entry name" value="APP-like"/>
    <property type="match status" value="1"/>
</dbReference>
<evidence type="ECO:0000256" key="4">
    <source>
        <dbReference type="ARBA" id="ARBA00023049"/>
    </source>
</evidence>
<feature type="domain" description="Peptidase M24" evidence="6">
    <location>
        <begin position="152"/>
        <end position="355"/>
    </location>
</feature>
<dbReference type="GO" id="GO:0008237">
    <property type="term" value="F:metallopeptidase activity"/>
    <property type="evidence" value="ECO:0007669"/>
    <property type="project" value="UniProtKB-KW"/>
</dbReference>
<organism evidence="8 9">
    <name type="scientific">Brachyspira aalborgi</name>
    <dbReference type="NCBI Taxonomy" id="29522"/>
    <lineage>
        <taxon>Bacteria</taxon>
        <taxon>Pseudomonadati</taxon>
        <taxon>Spirochaetota</taxon>
        <taxon>Spirochaetia</taxon>
        <taxon>Brachyspirales</taxon>
        <taxon>Brachyspiraceae</taxon>
        <taxon>Brachyspira</taxon>
    </lineage>
</organism>
<protein>
    <submittedName>
        <fullName evidence="8">Aminopeptidase P family protein</fullName>
    </submittedName>
</protein>
<evidence type="ECO:0000256" key="2">
    <source>
        <dbReference type="ARBA" id="ARBA00022723"/>
    </source>
</evidence>
<reference evidence="8 9" key="1">
    <citation type="journal article" date="1992" name="Lakartidningen">
        <title>[Penicillin V and not amoxicillin is the first choice preparation in acute otitis].</title>
        <authorList>
            <person name="Kamme C."/>
            <person name="Lundgren K."/>
            <person name="Prellner K."/>
        </authorList>
    </citation>
    <scope>NUCLEOTIDE SEQUENCE [LARGE SCALE GENOMIC DNA]</scope>
    <source>
        <strain evidence="8 9">513A</strain>
    </source>
</reference>
<dbReference type="GO" id="GO:0046872">
    <property type="term" value="F:metal ion binding"/>
    <property type="evidence" value="ECO:0007669"/>
    <property type="project" value="UniProtKB-KW"/>
</dbReference>
<dbReference type="AlphaFoldDB" id="A0A5C8D2V1"/>
<keyword evidence="1" id="KW-0645">Protease</keyword>
<sequence length="371" mass="41799">MKMLKITESKENKKFDYDNRIKRLRNLTKETILITKNENIFYLTGFKGTAGWLLIHNSKKYLLVDSRYFEQATKITHKTSVVLVSNNYEGALVDLLKSIKVKEITIARNGLYLSDYENIVLAMVSSSIKISVNKANIDNIRITKEKEEIKIIRDNLNRAEKAMTKTLAFIKENITERELAAELEYQMRKEGGDKTAFDTILLFGERTSLPHGMPTDRKLKLGDNILMDFGLSREGYKSDITRTFFFGKGNNFKEMSKIYNVVKEAHKKGIEAIHSGISGKEADNSAREIIKSNGYGKYFGHSLGHGVGLEIHEAPRLSPIIDNVLEGGTIVTVEPGIYIPDLGGVRIENMVIVTKDVGVSMNDTPTDLIVL</sequence>
<dbReference type="InterPro" id="IPR001131">
    <property type="entry name" value="Peptidase_M24B_aminopep-P_CS"/>
</dbReference>
<keyword evidence="2 5" id="KW-0479">Metal-binding</keyword>
<proteinExistence type="inferred from homology"/>
<dbReference type="SUPFAM" id="SSF53092">
    <property type="entry name" value="Creatinase/prolidase N-terminal domain"/>
    <property type="match status" value="1"/>
</dbReference>
<dbReference type="InterPro" id="IPR000994">
    <property type="entry name" value="Pept_M24"/>
</dbReference>
<evidence type="ECO:0000259" key="6">
    <source>
        <dbReference type="Pfam" id="PF00557"/>
    </source>
</evidence>
<keyword evidence="3" id="KW-0378">Hydrolase</keyword>
<gene>
    <name evidence="8" type="ORF">EPJ79_01175</name>
</gene>
<dbReference type="PANTHER" id="PTHR46112:SF3">
    <property type="entry name" value="AMINOPEPTIDASE YPDF"/>
    <property type="match status" value="1"/>
</dbReference>
<dbReference type="SUPFAM" id="SSF55920">
    <property type="entry name" value="Creatinase/aminopeptidase"/>
    <property type="match status" value="1"/>
</dbReference>
<dbReference type="Proteomes" id="UP000324638">
    <property type="component" value="Unassembled WGS sequence"/>
</dbReference>
<dbReference type="GO" id="GO:0004177">
    <property type="term" value="F:aminopeptidase activity"/>
    <property type="evidence" value="ECO:0007669"/>
    <property type="project" value="UniProtKB-KW"/>
</dbReference>
<dbReference type="InterPro" id="IPR050659">
    <property type="entry name" value="Peptidase_M24B"/>
</dbReference>
<dbReference type="PROSITE" id="PS00491">
    <property type="entry name" value="PROLINE_PEPTIDASE"/>
    <property type="match status" value="1"/>
</dbReference>
<dbReference type="InterPro" id="IPR029149">
    <property type="entry name" value="Creatin/AminoP/Spt16_N"/>
</dbReference>
<comment type="caution">
    <text evidence="8">The sequence shown here is derived from an EMBL/GenBank/DDBJ whole genome shotgun (WGS) entry which is preliminary data.</text>
</comment>
<name>A0A5C8D2V1_9SPIR</name>
<keyword evidence="4" id="KW-0482">Metalloprotease</keyword>
<dbReference type="GO" id="GO:0006508">
    <property type="term" value="P:proteolysis"/>
    <property type="evidence" value="ECO:0007669"/>
    <property type="project" value="UniProtKB-KW"/>
</dbReference>
<dbReference type="Pfam" id="PF00557">
    <property type="entry name" value="Peptidase_M24"/>
    <property type="match status" value="1"/>
</dbReference>
<evidence type="ECO:0000313" key="8">
    <source>
        <dbReference type="EMBL" id="TXJ19799.1"/>
    </source>
</evidence>
<dbReference type="Gene3D" id="3.40.350.10">
    <property type="entry name" value="Creatinase/prolidase N-terminal domain"/>
    <property type="match status" value="1"/>
</dbReference>
<dbReference type="InterPro" id="IPR036005">
    <property type="entry name" value="Creatinase/aminopeptidase-like"/>
</dbReference>